<organism evidence="2 3">
    <name type="scientific">Adineta steineri</name>
    <dbReference type="NCBI Taxonomy" id="433720"/>
    <lineage>
        <taxon>Eukaryota</taxon>
        <taxon>Metazoa</taxon>
        <taxon>Spiralia</taxon>
        <taxon>Gnathifera</taxon>
        <taxon>Rotifera</taxon>
        <taxon>Eurotatoria</taxon>
        <taxon>Bdelloidea</taxon>
        <taxon>Adinetida</taxon>
        <taxon>Adinetidae</taxon>
        <taxon>Adineta</taxon>
    </lineage>
</organism>
<protein>
    <submittedName>
        <fullName evidence="2">Uncharacterized protein</fullName>
    </submittedName>
</protein>
<dbReference type="EMBL" id="CAJNOE010006970">
    <property type="protein sequence ID" value="CAF1525937.1"/>
    <property type="molecule type" value="Genomic_DNA"/>
</dbReference>
<evidence type="ECO:0000313" key="2">
    <source>
        <dbReference type="EMBL" id="CAF1525937.1"/>
    </source>
</evidence>
<feature type="non-terminal residue" evidence="2">
    <location>
        <position position="54"/>
    </location>
</feature>
<comment type="caution">
    <text evidence="2">The sequence shown here is derived from an EMBL/GenBank/DDBJ whole genome shotgun (WGS) entry which is preliminary data.</text>
</comment>
<evidence type="ECO:0000313" key="3">
    <source>
        <dbReference type="Proteomes" id="UP000663860"/>
    </source>
</evidence>
<proteinExistence type="predicted"/>
<dbReference type="Proteomes" id="UP000663860">
    <property type="component" value="Unassembled WGS sequence"/>
</dbReference>
<accession>A0A815V0F8</accession>
<name>A0A815V0F8_9BILA</name>
<feature type="compositionally biased region" description="Low complexity" evidence="1">
    <location>
        <begin position="1"/>
        <end position="18"/>
    </location>
</feature>
<reference evidence="2" key="1">
    <citation type="submission" date="2021-02" db="EMBL/GenBank/DDBJ databases">
        <authorList>
            <person name="Nowell W R."/>
        </authorList>
    </citation>
    <scope>NUCLEOTIDE SEQUENCE</scope>
</reference>
<dbReference type="AlphaFoldDB" id="A0A815V0F8"/>
<feature type="non-terminal residue" evidence="2">
    <location>
        <position position="1"/>
    </location>
</feature>
<feature type="region of interest" description="Disordered" evidence="1">
    <location>
        <begin position="1"/>
        <end position="33"/>
    </location>
</feature>
<gene>
    <name evidence="2" type="ORF">IZO911_LOCUS45991</name>
</gene>
<sequence length="54" mass="6091">DYTPSVDSAIDSWSSSYTDNRHSENGETTTTATTKDIVINEHQHQHYQVPNPNT</sequence>
<evidence type="ECO:0000256" key="1">
    <source>
        <dbReference type="SAM" id="MobiDB-lite"/>
    </source>
</evidence>